<dbReference type="InterPro" id="IPR019490">
    <property type="entry name" value="Glu6P/Mann6P_isomerase_C"/>
</dbReference>
<dbReference type="InterPro" id="IPR046348">
    <property type="entry name" value="SIS_dom_sf"/>
</dbReference>
<name>A0ABP7FXL6_9ACTN</name>
<evidence type="ECO:0000256" key="2">
    <source>
        <dbReference type="ARBA" id="ARBA00023235"/>
    </source>
</evidence>
<dbReference type="Pfam" id="PF10432">
    <property type="entry name" value="bact-PGI_C"/>
    <property type="match status" value="1"/>
</dbReference>
<accession>A0ABP7FXL6</accession>
<evidence type="ECO:0000259" key="3">
    <source>
        <dbReference type="PROSITE" id="PS51464"/>
    </source>
</evidence>
<reference evidence="5" key="1">
    <citation type="journal article" date="2019" name="Int. J. Syst. Evol. Microbiol.">
        <title>The Global Catalogue of Microorganisms (GCM) 10K type strain sequencing project: providing services to taxonomists for standard genome sequencing and annotation.</title>
        <authorList>
            <consortium name="The Broad Institute Genomics Platform"/>
            <consortium name="The Broad Institute Genome Sequencing Center for Infectious Disease"/>
            <person name="Wu L."/>
            <person name="Ma J."/>
        </authorList>
    </citation>
    <scope>NUCLEOTIDE SEQUENCE [LARGE SCALE GENOMIC DNA]</scope>
    <source>
        <strain evidence="5">JCM 17137</strain>
    </source>
</reference>
<dbReference type="RefSeq" id="WP_344972710.1">
    <property type="nucleotide sequence ID" value="NZ_BAABDD010000015.1"/>
</dbReference>
<dbReference type="InterPro" id="IPR001347">
    <property type="entry name" value="SIS_dom"/>
</dbReference>
<feature type="domain" description="SIS" evidence="3">
    <location>
        <begin position="47"/>
        <end position="198"/>
    </location>
</feature>
<gene>
    <name evidence="4" type="ORF">GCM10022402_32690</name>
</gene>
<dbReference type="EMBL" id="BAABDD010000015">
    <property type="protein sequence ID" value="GAA3751045.1"/>
    <property type="molecule type" value="Genomic_DNA"/>
</dbReference>
<evidence type="ECO:0000313" key="4">
    <source>
        <dbReference type="EMBL" id="GAA3751045.1"/>
    </source>
</evidence>
<dbReference type="Proteomes" id="UP001500908">
    <property type="component" value="Unassembled WGS sequence"/>
</dbReference>
<keyword evidence="2" id="KW-0413">Isomerase</keyword>
<protein>
    <submittedName>
        <fullName evidence="4">SIS domain-containing protein</fullName>
    </submittedName>
</protein>
<sequence>MSLVFEEHRLDDVAARPELDPGALLRRTASVAARARSARSVALEAGLATLAEQGRPRAVVVVGTGEAALAGELLAAVCAGSSPVPVSVVSGSHLPGWVGANDLVMAAAALPGREADDIAQLAMEAVRRGCRFFAVGSSDGPLAAVAEQARAPYAAVTAEPGAALWPIAIPLLTAATEVGVAALPTDVYEAAAAKLEEAAWINGPSVETFENPAKTLAYDLAGTLPVVWGAGPVAGFAARWFVAKLAANAGYPAAAGEFPGAGAEQLTLLRGPFGGTGPRSIFDDPIEDDVTRLRAVLLSDTADPHGAEGSVAEREMAAAVELARARGVAISELGTETGRVVERMAGLLALTEYVTVYLAVAYGLDPSTNTLVAG</sequence>
<organism evidence="4 5">
    <name type="scientific">Salinactinospora qingdaonensis</name>
    <dbReference type="NCBI Taxonomy" id="702744"/>
    <lineage>
        <taxon>Bacteria</taxon>
        <taxon>Bacillati</taxon>
        <taxon>Actinomycetota</taxon>
        <taxon>Actinomycetes</taxon>
        <taxon>Streptosporangiales</taxon>
        <taxon>Nocardiopsidaceae</taxon>
        <taxon>Salinactinospora</taxon>
    </lineage>
</organism>
<evidence type="ECO:0000313" key="5">
    <source>
        <dbReference type="Proteomes" id="UP001500908"/>
    </source>
</evidence>
<dbReference type="Gene3D" id="3.40.50.10490">
    <property type="entry name" value="Glucose-6-phosphate isomerase like protein, domain 1"/>
    <property type="match status" value="2"/>
</dbReference>
<dbReference type="PROSITE" id="PS51464">
    <property type="entry name" value="SIS"/>
    <property type="match status" value="1"/>
</dbReference>
<keyword evidence="5" id="KW-1185">Reference proteome</keyword>
<proteinExistence type="inferred from homology"/>
<comment type="caution">
    <text evidence="4">The sequence shown here is derived from an EMBL/GenBank/DDBJ whole genome shotgun (WGS) entry which is preliminary data.</text>
</comment>
<dbReference type="SUPFAM" id="SSF53697">
    <property type="entry name" value="SIS domain"/>
    <property type="match status" value="1"/>
</dbReference>
<evidence type="ECO:0000256" key="1">
    <source>
        <dbReference type="ARBA" id="ARBA00010523"/>
    </source>
</evidence>
<comment type="similarity">
    <text evidence="1">Belongs to the PGI/PMI family.</text>
</comment>